<sequence length="264" mass="29183">MNFKEIASLALCSALALGGANQVAMAASPASDQATKAAGVQAEPNITGVWERDPFPFDDDGDETKLVPPPGGGPDLKEPYASEWKALQEKRQAMLKAGTPLVDASTQCLPEGTPGIMEAIYPIQILQNPGQITVLAELFMQTRRIYMNAPFPEPDDLAPSYYGFSSAHWEGDTLVVQTRGVQQSVKFYDIPHSDAMTVTEHYQLIGPDKLRLDVSVEDPEYLQKPYTFRWEYKRNPDYRIPEYVCDHRLDVINPDGTVSFGGAK</sequence>
<proteinExistence type="predicted"/>
<feature type="region of interest" description="Disordered" evidence="1">
    <location>
        <begin position="49"/>
        <end position="77"/>
    </location>
</feature>
<reference evidence="4" key="1">
    <citation type="submission" date="2017-02" db="EMBL/GenBank/DDBJ databases">
        <authorList>
            <person name="Varghese N."/>
            <person name="Submissions S."/>
        </authorList>
    </citation>
    <scope>NUCLEOTIDE SEQUENCE [LARGE SCALE GENOMIC DNA]</scope>
    <source>
        <strain evidence="4">SM117</strain>
    </source>
</reference>
<keyword evidence="4" id="KW-1185">Reference proteome</keyword>
<dbReference type="AlphaFoldDB" id="A0A1U6IS51"/>
<gene>
    <name evidence="3" type="ORF">SAMN06295987_1132</name>
</gene>
<name>A0A1U6IS51_9SPHN</name>
<dbReference type="EMBL" id="FVZE01000013">
    <property type="protein sequence ID" value="SLK10871.1"/>
    <property type="molecule type" value="Genomic_DNA"/>
</dbReference>
<dbReference type="STRING" id="428990.SAMN06295987_1132"/>
<accession>A0A1U6IS51</accession>
<evidence type="ECO:0000313" key="3">
    <source>
        <dbReference type="EMBL" id="SLK10871.1"/>
    </source>
</evidence>
<feature type="signal peptide" evidence="2">
    <location>
        <begin position="1"/>
        <end position="26"/>
    </location>
</feature>
<organism evidence="3 4">
    <name type="scientific">Novosphingobium mathurense</name>
    <dbReference type="NCBI Taxonomy" id="428990"/>
    <lineage>
        <taxon>Bacteria</taxon>
        <taxon>Pseudomonadati</taxon>
        <taxon>Pseudomonadota</taxon>
        <taxon>Alphaproteobacteria</taxon>
        <taxon>Sphingomonadales</taxon>
        <taxon>Sphingomonadaceae</taxon>
        <taxon>Novosphingobium</taxon>
    </lineage>
</organism>
<evidence type="ECO:0000256" key="1">
    <source>
        <dbReference type="SAM" id="MobiDB-lite"/>
    </source>
</evidence>
<dbReference type="RefSeq" id="WP_079731852.1">
    <property type="nucleotide sequence ID" value="NZ_FVZE01000013.1"/>
</dbReference>
<evidence type="ECO:0000313" key="4">
    <source>
        <dbReference type="Proteomes" id="UP000190989"/>
    </source>
</evidence>
<keyword evidence="2" id="KW-0732">Signal</keyword>
<evidence type="ECO:0000256" key="2">
    <source>
        <dbReference type="SAM" id="SignalP"/>
    </source>
</evidence>
<feature type="chain" id="PRO_5012143168" evidence="2">
    <location>
        <begin position="27"/>
        <end position="264"/>
    </location>
</feature>
<protein>
    <submittedName>
        <fullName evidence="3">Uncharacterized protein</fullName>
    </submittedName>
</protein>
<dbReference type="Proteomes" id="UP000190989">
    <property type="component" value="Unassembled WGS sequence"/>
</dbReference>